<evidence type="ECO:0008006" key="4">
    <source>
        <dbReference type="Google" id="ProtNLM"/>
    </source>
</evidence>
<keyword evidence="1" id="KW-1133">Transmembrane helix</keyword>
<sequence>MENKSSTAPCVNKDTTTTEKKLSEAMEILMEGYGVRLHRMEEKMDLLISLIRPRKRACLCLWMNHSLMRNLSRLYLIKRSSSTLLIMLVMVLVFLSVVVFPVVVVAVKAFVASVEVLAAAEEERYLIFF</sequence>
<evidence type="ECO:0000313" key="2">
    <source>
        <dbReference type="EMBL" id="EOA39348.1"/>
    </source>
</evidence>
<protein>
    <recommendedName>
        <fullName evidence="4">Transmembrane protein</fullName>
    </recommendedName>
</protein>
<dbReference type="EMBL" id="KB870805">
    <property type="protein sequence ID" value="EOA39348.1"/>
    <property type="molecule type" value="Genomic_DNA"/>
</dbReference>
<keyword evidence="3" id="KW-1185">Reference proteome</keyword>
<organism evidence="2 3">
    <name type="scientific">Capsella rubella</name>
    <dbReference type="NCBI Taxonomy" id="81985"/>
    <lineage>
        <taxon>Eukaryota</taxon>
        <taxon>Viridiplantae</taxon>
        <taxon>Streptophyta</taxon>
        <taxon>Embryophyta</taxon>
        <taxon>Tracheophyta</taxon>
        <taxon>Spermatophyta</taxon>
        <taxon>Magnoliopsida</taxon>
        <taxon>eudicotyledons</taxon>
        <taxon>Gunneridae</taxon>
        <taxon>Pentapetalae</taxon>
        <taxon>rosids</taxon>
        <taxon>malvids</taxon>
        <taxon>Brassicales</taxon>
        <taxon>Brassicaceae</taxon>
        <taxon>Camelineae</taxon>
        <taxon>Capsella</taxon>
    </lineage>
</organism>
<dbReference type="Proteomes" id="UP000029121">
    <property type="component" value="Unassembled WGS sequence"/>
</dbReference>
<keyword evidence="1" id="KW-0472">Membrane</keyword>
<keyword evidence="1" id="KW-0812">Transmembrane</keyword>
<feature type="transmembrane region" description="Helical" evidence="1">
    <location>
        <begin position="83"/>
        <end position="107"/>
    </location>
</feature>
<name>R0IQ62_9BRAS</name>
<evidence type="ECO:0000256" key="1">
    <source>
        <dbReference type="SAM" id="Phobius"/>
    </source>
</evidence>
<gene>
    <name evidence="2" type="ORF">CARUB_v10012398mg</name>
</gene>
<evidence type="ECO:0000313" key="3">
    <source>
        <dbReference type="Proteomes" id="UP000029121"/>
    </source>
</evidence>
<reference evidence="3" key="1">
    <citation type="journal article" date="2013" name="Nat. Genet.">
        <title>The Capsella rubella genome and the genomic consequences of rapid mating system evolution.</title>
        <authorList>
            <person name="Slotte T."/>
            <person name="Hazzouri K.M."/>
            <person name="Agren J.A."/>
            <person name="Koenig D."/>
            <person name="Maumus F."/>
            <person name="Guo Y.L."/>
            <person name="Steige K."/>
            <person name="Platts A.E."/>
            <person name="Escobar J.S."/>
            <person name="Newman L.K."/>
            <person name="Wang W."/>
            <person name="Mandakova T."/>
            <person name="Vello E."/>
            <person name="Smith L.M."/>
            <person name="Henz S.R."/>
            <person name="Steffen J."/>
            <person name="Takuno S."/>
            <person name="Brandvain Y."/>
            <person name="Coop G."/>
            <person name="Andolfatto P."/>
            <person name="Hu T.T."/>
            <person name="Blanchette M."/>
            <person name="Clark R.M."/>
            <person name="Quesneville H."/>
            <person name="Nordborg M."/>
            <person name="Gaut B.S."/>
            <person name="Lysak M.A."/>
            <person name="Jenkins J."/>
            <person name="Grimwood J."/>
            <person name="Chapman J."/>
            <person name="Prochnik S."/>
            <person name="Shu S."/>
            <person name="Rokhsar D."/>
            <person name="Schmutz J."/>
            <person name="Weigel D."/>
            <person name="Wright S.I."/>
        </authorList>
    </citation>
    <scope>NUCLEOTIDE SEQUENCE [LARGE SCALE GENOMIC DNA]</scope>
    <source>
        <strain evidence="3">cv. Monte Gargano</strain>
    </source>
</reference>
<accession>R0IQ62</accession>
<dbReference type="AlphaFoldDB" id="R0IQ62"/>
<proteinExistence type="predicted"/>